<dbReference type="Pfam" id="PF00300">
    <property type="entry name" value="His_Phos_1"/>
    <property type="match status" value="1"/>
</dbReference>
<protein>
    <submittedName>
        <fullName evidence="3">Uncharacterized protein</fullName>
    </submittedName>
</protein>
<reference evidence="3 4" key="1">
    <citation type="submission" date="2019-06" db="EMBL/GenBank/DDBJ databases">
        <title>A chromosomal-level reference genome of Carpinus fangiana (Coryloideae, Betulaceae).</title>
        <authorList>
            <person name="Yang X."/>
            <person name="Wang Z."/>
            <person name="Zhang L."/>
            <person name="Hao G."/>
            <person name="Liu J."/>
            <person name="Yang Y."/>
        </authorList>
    </citation>
    <scope>NUCLEOTIDE SEQUENCE [LARGE SCALE GENOMIC DNA]</scope>
    <source>
        <strain evidence="3">Cfa_2016G</strain>
        <tissue evidence="3">Leaf</tissue>
    </source>
</reference>
<dbReference type="InterPro" id="IPR050275">
    <property type="entry name" value="PGM_Phosphatase"/>
</dbReference>
<dbReference type="Proteomes" id="UP000327013">
    <property type="component" value="Unassembled WGS sequence"/>
</dbReference>
<comment type="caution">
    <text evidence="3">The sequence shown here is derived from an EMBL/GenBank/DDBJ whole genome shotgun (WGS) entry which is preliminary data.</text>
</comment>
<dbReference type="InterPro" id="IPR029033">
    <property type="entry name" value="His_PPase_superfam"/>
</dbReference>
<dbReference type="InterPro" id="IPR013078">
    <property type="entry name" value="His_Pase_superF_clade-1"/>
</dbReference>
<feature type="region of interest" description="Disordered" evidence="2">
    <location>
        <begin position="56"/>
        <end position="75"/>
    </location>
</feature>
<proteinExistence type="inferred from homology"/>
<gene>
    <name evidence="3" type="ORF">FH972_022599</name>
</gene>
<dbReference type="GO" id="GO:0005737">
    <property type="term" value="C:cytoplasm"/>
    <property type="evidence" value="ECO:0007669"/>
    <property type="project" value="TreeGrafter"/>
</dbReference>
<organism evidence="3 4">
    <name type="scientific">Carpinus fangiana</name>
    <dbReference type="NCBI Taxonomy" id="176857"/>
    <lineage>
        <taxon>Eukaryota</taxon>
        <taxon>Viridiplantae</taxon>
        <taxon>Streptophyta</taxon>
        <taxon>Embryophyta</taxon>
        <taxon>Tracheophyta</taxon>
        <taxon>Spermatophyta</taxon>
        <taxon>Magnoliopsida</taxon>
        <taxon>eudicotyledons</taxon>
        <taxon>Gunneridae</taxon>
        <taxon>Pentapetalae</taxon>
        <taxon>rosids</taxon>
        <taxon>fabids</taxon>
        <taxon>Fagales</taxon>
        <taxon>Betulaceae</taxon>
        <taxon>Carpinus</taxon>
    </lineage>
</organism>
<sequence>MRSLYNVYIICTSIKSSPQTDFAKLYEAAFNPTHSHSTRNMVPSITLIRHAESTSNSTQSSDILDPPLTPHGQSQCETLSKTLASSKSHRRLVVSSPLQRTLQTALLSLPWPRPVIALPDLQELSARPCDTGRSLQVLMAQFGSGEVDFRAMQPDWEKKQGRYRATPQACEERARAAREWLRNADADEVVVVAHGGLLRYLTEDWEGCEEGDEWANAEVRKFEFGAQGSALVETAKSRGQRGLVGARLDRTQQVVLRRSMEARWKAHLVEKGYVVDSEWKSAAL</sequence>
<dbReference type="CDD" id="cd07067">
    <property type="entry name" value="HP_PGM_like"/>
    <property type="match status" value="1"/>
</dbReference>
<dbReference type="AlphaFoldDB" id="A0A5N6KT86"/>
<evidence type="ECO:0000313" key="3">
    <source>
        <dbReference type="EMBL" id="KAB8343005.1"/>
    </source>
</evidence>
<dbReference type="EMBL" id="VIBQ01000012">
    <property type="protein sequence ID" value="KAB8343005.1"/>
    <property type="molecule type" value="Genomic_DNA"/>
</dbReference>
<accession>A0A5N6KT86</accession>
<keyword evidence="4" id="KW-1185">Reference proteome</keyword>
<evidence type="ECO:0000313" key="4">
    <source>
        <dbReference type="Proteomes" id="UP000327013"/>
    </source>
</evidence>
<dbReference type="SMART" id="SM00855">
    <property type="entry name" value="PGAM"/>
    <property type="match status" value="1"/>
</dbReference>
<dbReference type="OrthoDB" id="496981at2759"/>
<comment type="similarity">
    <text evidence="1">Belongs to the phosphoglycerate mutase family.</text>
</comment>
<dbReference type="PANTHER" id="PTHR48100">
    <property type="entry name" value="BROAD-SPECIFICITY PHOSPHATASE YOR283W-RELATED"/>
    <property type="match status" value="1"/>
</dbReference>
<evidence type="ECO:0000256" key="1">
    <source>
        <dbReference type="ARBA" id="ARBA00038362"/>
    </source>
</evidence>
<dbReference type="PANTHER" id="PTHR48100:SF54">
    <property type="entry name" value="PHOSPHATASE SPAC5H10.03-RELATED"/>
    <property type="match status" value="1"/>
</dbReference>
<evidence type="ECO:0000256" key="2">
    <source>
        <dbReference type="SAM" id="MobiDB-lite"/>
    </source>
</evidence>
<dbReference type="SUPFAM" id="SSF53254">
    <property type="entry name" value="Phosphoglycerate mutase-like"/>
    <property type="match status" value="1"/>
</dbReference>
<dbReference type="GO" id="GO:0016791">
    <property type="term" value="F:phosphatase activity"/>
    <property type="evidence" value="ECO:0007669"/>
    <property type="project" value="TreeGrafter"/>
</dbReference>
<dbReference type="Gene3D" id="3.40.50.1240">
    <property type="entry name" value="Phosphoglycerate mutase-like"/>
    <property type="match status" value="1"/>
</dbReference>
<name>A0A5N6KT86_9ROSI</name>